<dbReference type="Proteomes" id="UP001066276">
    <property type="component" value="Chromosome 2_2"/>
</dbReference>
<protein>
    <submittedName>
        <fullName evidence="2">Uncharacterized protein</fullName>
    </submittedName>
</protein>
<evidence type="ECO:0000256" key="1">
    <source>
        <dbReference type="SAM" id="MobiDB-lite"/>
    </source>
</evidence>
<dbReference type="AlphaFoldDB" id="A0AAV7V2U8"/>
<proteinExistence type="predicted"/>
<feature type="region of interest" description="Disordered" evidence="1">
    <location>
        <begin position="68"/>
        <end position="90"/>
    </location>
</feature>
<evidence type="ECO:0000313" key="3">
    <source>
        <dbReference type="Proteomes" id="UP001066276"/>
    </source>
</evidence>
<reference evidence="2" key="1">
    <citation type="journal article" date="2022" name="bioRxiv">
        <title>Sequencing and chromosome-scale assembly of the giantPleurodeles waltlgenome.</title>
        <authorList>
            <person name="Brown T."/>
            <person name="Elewa A."/>
            <person name="Iarovenko S."/>
            <person name="Subramanian E."/>
            <person name="Araus A.J."/>
            <person name="Petzold A."/>
            <person name="Susuki M."/>
            <person name="Suzuki K.-i.T."/>
            <person name="Hayashi T."/>
            <person name="Toyoda A."/>
            <person name="Oliveira C."/>
            <person name="Osipova E."/>
            <person name="Leigh N.D."/>
            <person name="Simon A."/>
            <person name="Yun M.H."/>
        </authorList>
    </citation>
    <scope>NUCLEOTIDE SEQUENCE</scope>
    <source>
        <strain evidence="2">20211129_DDA</strain>
        <tissue evidence="2">Liver</tissue>
    </source>
</reference>
<comment type="caution">
    <text evidence="2">The sequence shown here is derived from an EMBL/GenBank/DDBJ whole genome shotgun (WGS) entry which is preliminary data.</text>
</comment>
<accession>A0AAV7V2U8</accession>
<dbReference type="EMBL" id="JANPWB010000004">
    <property type="protein sequence ID" value="KAJ1194297.1"/>
    <property type="molecule type" value="Genomic_DNA"/>
</dbReference>
<feature type="compositionally biased region" description="Acidic residues" evidence="1">
    <location>
        <begin position="28"/>
        <end position="42"/>
    </location>
</feature>
<feature type="region of interest" description="Disordered" evidence="1">
    <location>
        <begin position="1"/>
        <end position="51"/>
    </location>
</feature>
<name>A0AAV7V2U8_PLEWA</name>
<gene>
    <name evidence="2" type="ORF">NDU88_003586</name>
</gene>
<keyword evidence="3" id="KW-1185">Reference proteome</keyword>
<feature type="compositionally biased region" description="Polar residues" evidence="1">
    <location>
        <begin position="79"/>
        <end position="90"/>
    </location>
</feature>
<sequence>MLHNLALRHHEPFLQEEETGDVPVAAVDPEDSEDEEAEDEYNDNEKPATEEEAVKNLRALRAPQLVQRDRRAEQGGVSALNTQIGRSGKA</sequence>
<evidence type="ECO:0000313" key="2">
    <source>
        <dbReference type="EMBL" id="KAJ1194297.1"/>
    </source>
</evidence>
<organism evidence="2 3">
    <name type="scientific">Pleurodeles waltl</name>
    <name type="common">Iberian ribbed newt</name>
    <dbReference type="NCBI Taxonomy" id="8319"/>
    <lineage>
        <taxon>Eukaryota</taxon>
        <taxon>Metazoa</taxon>
        <taxon>Chordata</taxon>
        <taxon>Craniata</taxon>
        <taxon>Vertebrata</taxon>
        <taxon>Euteleostomi</taxon>
        <taxon>Amphibia</taxon>
        <taxon>Batrachia</taxon>
        <taxon>Caudata</taxon>
        <taxon>Salamandroidea</taxon>
        <taxon>Salamandridae</taxon>
        <taxon>Pleurodelinae</taxon>
        <taxon>Pleurodeles</taxon>
    </lineage>
</organism>